<organism evidence="2 3">
    <name type="scientific">Tardibacter chloracetimidivorans</name>
    <dbReference type="NCBI Taxonomy" id="1921510"/>
    <lineage>
        <taxon>Bacteria</taxon>
        <taxon>Pseudomonadati</taxon>
        <taxon>Pseudomonadota</taxon>
        <taxon>Alphaproteobacteria</taxon>
        <taxon>Sphingomonadales</taxon>
        <taxon>Sphingomonadaceae</taxon>
        <taxon>Tardibacter</taxon>
    </lineage>
</organism>
<evidence type="ECO:0000259" key="1">
    <source>
        <dbReference type="Pfam" id="PF00534"/>
    </source>
</evidence>
<keyword evidence="3" id="KW-1185">Reference proteome</keyword>
<name>A0A1L3ZTK0_9SPHN</name>
<dbReference type="RefSeq" id="WP_072596500.1">
    <property type="nucleotide sequence ID" value="NZ_CP018221.1"/>
</dbReference>
<dbReference type="Proteomes" id="UP000182063">
    <property type="component" value="Chromosome"/>
</dbReference>
<dbReference type="CDD" id="cd03802">
    <property type="entry name" value="GT4_AviGT4-like"/>
    <property type="match status" value="1"/>
</dbReference>
<dbReference type="KEGG" id="sphj:BSL82_06165"/>
<dbReference type="GO" id="GO:0016757">
    <property type="term" value="F:glycosyltransferase activity"/>
    <property type="evidence" value="ECO:0007669"/>
    <property type="project" value="InterPro"/>
</dbReference>
<reference evidence="3" key="1">
    <citation type="submission" date="2016-11" db="EMBL/GenBank/DDBJ databases">
        <title>Complete Genome Sequence of alachlor-degrading Sphingomonas sp. strain JJ-A5.</title>
        <authorList>
            <person name="Lee H."/>
            <person name="Ka J.-O."/>
        </authorList>
    </citation>
    <scope>NUCLEOTIDE SEQUENCE [LARGE SCALE GENOMIC DNA]</scope>
    <source>
        <strain evidence="3">JJ-A5</strain>
    </source>
</reference>
<sequence length="338" mass="36871">MRVGMLGSISWRTPPRGYGPWELVTSLLTEALVARGLDVTLFATADSITSGKLQAVVPRGYSEEPSADAKVLEIQHIANFFEHAGAFDILHNQADFVPLAFSRLVSTPMVTTIHGFSSERIVPVYARYNDRGTYVSISDADRHPALRYARTIHHGIRLEDFPFNSAGGEDLLFFGRIHPDKGAAEAIAAARATGHSLTMAGIVQDQAYHDRQVLPFLDGESVRHIGMVGGAARAATLGNARALLHLINFDEPFGLSVVEALACGTPVIAFRRGSMPELIEDGVTGFLVNNLDQAIAAIGQIDRIDRRACRAAAVKRFSVDRMADEYIALYEEILTSRR</sequence>
<protein>
    <submittedName>
        <fullName evidence="2">Glycosyl transferase</fullName>
    </submittedName>
</protein>
<dbReference type="InterPro" id="IPR001296">
    <property type="entry name" value="Glyco_trans_1"/>
</dbReference>
<dbReference type="PANTHER" id="PTHR12526:SF595">
    <property type="entry name" value="BLL5217 PROTEIN"/>
    <property type="match status" value="1"/>
</dbReference>
<dbReference type="AlphaFoldDB" id="A0A1L3ZTK0"/>
<evidence type="ECO:0000313" key="3">
    <source>
        <dbReference type="Proteomes" id="UP000182063"/>
    </source>
</evidence>
<feature type="domain" description="Glycosyl transferase family 1" evidence="1">
    <location>
        <begin position="168"/>
        <end position="297"/>
    </location>
</feature>
<dbReference type="EMBL" id="CP018221">
    <property type="protein sequence ID" value="API58948.1"/>
    <property type="molecule type" value="Genomic_DNA"/>
</dbReference>
<proteinExistence type="predicted"/>
<dbReference type="SUPFAM" id="SSF53756">
    <property type="entry name" value="UDP-Glycosyltransferase/glycogen phosphorylase"/>
    <property type="match status" value="1"/>
</dbReference>
<accession>A0A1L3ZTK0</accession>
<dbReference type="PANTHER" id="PTHR12526">
    <property type="entry name" value="GLYCOSYLTRANSFERASE"/>
    <property type="match status" value="1"/>
</dbReference>
<dbReference type="Pfam" id="PF00534">
    <property type="entry name" value="Glycos_transf_1"/>
    <property type="match status" value="1"/>
</dbReference>
<keyword evidence="2" id="KW-0808">Transferase</keyword>
<dbReference type="OrthoDB" id="9801573at2"/>
<dbReference type="STRING" id="1921510.BSL82_06165"/>
<evidence type="ECO:0000313" key="2">
    <source>
        <dbReference type="EMBL" id="API58948.1"/>
    </source>
</evidence>
<dbReference type="Gene3D" id="3.40.50.2000">
    <property type="entry name" value="Glycogen Phosphorylase B"/>
    <property type="match status" value="2"/>
</dbReference>
<gene>
    <name evidence="2" type="ORF">BSL82_06165</name>
</gene>